<keyword evidence="1" id="KW-1133">Transmembrane helix</keyword>
<dbReference type="AlphaFoldDB" id="A0A8T2C457"/>
<name>A0A8T2C457_9BRAS</name>
<protein>
    <submittedName>
        <fullName evidence="3">F-box associated interaction domain</fullName>
    </submittedName>
</protein>
<comment type="caution">
    <text evidence="3">The sequence shown here is derived from an EMBL/GenBank/DDBJ whole genome shotgun (WGS) entry which is preliminary data.</text>
</comment>
<accession>A0A8T2C457</accession>
<dbReference type="EMBL" id="JAEFBK010000006">
    <property type="protein sequence ID" value="KAG7594347.1"/>
    <property type="molecule type" value="Genomic_DNA"/>
</dbReference>
<dbReference type="InterPro" id="IPR006527">
    <property type="entry name" value="F-box-assoc_dom_typ1"/>
</dbReference>
<feature type="transmembrane region" description="Helical" evidence="1">
    <location>
        <begin position="49"/>
        <end position="70"/>
    </location>
</feature>
<dbReference type="Proteomes" id="UP000694240">
    <property type="component" value="Chromosome 6"/>
</dbReference>
<proteinExistence type="predicted"/>
<dbReference type="InterPro" id="IPR017451">
    <property type="entry name" value="F-box-assoc_interact_dom"/>
</dbReference>
<dbReference type="NCBIfam" id="TIGR01640">
    <property type="entry name" value="F_box_assoc_1"/>
    <property type="match status" value="1"/>
</dbReference>
<gene>
    <name evidence="3" type="ORF">ISN45_Aa01g031070</name>
</gene>
<keyword evidence="1" id="KW-0812">Transmembrane</keyword>
<sequence>MGIEGIVYDNKGVEYSSFKIFESQFIPKFKWSFCNFVSNNAWKDYDHRFMGIIHLFGASVFLNGTLYWVVSSSEYLDKMFIISLDCSTERSRVFCCLPCKRKSSTNAPVLAVFRGDRFSLLEECNETKKIEIWVTKNKINNGDPESVDWIIFMTVSISNFPDLVGIRSYSPPSYFIEYKTLVMCSCDENGQAWIYVVRGNKLSKSRIEVGPWPLHITYIPSLVPVPQAATYKSLISLSYYIHQTHINTKSSSHFLWLRRSFFRPLHNQQKKMMSFVANLVIKSLDRASAVYVEEVVDSSRAAYVENGGDDDDSGYDYAPAA</sequence>
<organism evidence="3 4">
    <name type="scientific">Arabidopsis thaliana x Arabidopsis arenosa</name>
    <dbReference type="NCBI Taxonomy" id="1240361"/>
    <lineage>
        <taxon>Eukaryota</taxon>
        <taxon>Viridiplantae</taxon>
        <taxon>Streptophyta</taxon>
        <taxon>Embryophyta</taxon>
        <taxon>Tracheophyta</taxon>
        <taxon>Spermatophyta</taxon>
        <taxon>Magnoliopsida</taxon>
        <taxon>eudicotyledons</taxon>
        <taxon>Gunneridae</taxon>
        <taxon>Pentapetalae</taxon>
        <taxon>rosids</taxon>
        <taxon>malvids</taxon>
        <taxon>Brassicales</taxon>
        <taxon>Brassicaceae</taxon>
        <taxon>Camelineae</taxon>
        <taxon>Arabidopsis</taxon>
    </lineage>
</organism>
<dbReference type="Pfam" id="PF07734">
    <property type="entry name" value="FBA_1"/>
    <property type="match status" value="1"/>
</dbReference>
<evidence type="ECO:0000313" key="4">
    <source>
        <dbReference type="Proteomes" id="UP000694240"/>
    </source>
</evidence>
<evidence type="ECO:0000313" key="3">
    <source>
        <dbReference type="EMBL" id="KAG7594347.1"/>
    </source>
</evidence>
<keyword evidence="1" id="KW-0472">Membrane</keyword>
<keyword evidence="4" id="KW-1185">Reference proteome</keyword>
<feature type="domain" description="F-box associated beta-propeller type 1" evidence="2">
    <location>
        <begin position="5"/>
        <end position="225"/>
    </location>
</feature>
<evidence type="ECO:0000259" key="2">
    <source>
        <dbReference type="Pfam" id="PF07734"/>
    </source>
</evidence>
<reference evidence="3 4" key="1">
    <citation type="submission" date="2020-12" db="EMBL/GenBank/DDBJ databases">
        <title>Concerted genomic and epigenomic changes stabilize Arabidopsis allopolyploids.</title>
        <authorList>
            <person name="Chen Z."/>
        </authorList>
    </citation>
    <scope>NUCLEOTIDE SEQUENCE [LARGE SCALE GENOMIC DNA]</scope>
    <source>
        <strain evidence="3">Allo738</strain>
        <tissue evidence="3">Leaf</tissue>
    </source>
</reference>
<evidence type="ECO:0000256" key="1">
    <source>
        <dbReference type="SAM" id="Phobius"/>
    </source>
</evidence>